<comment type="caution">
    <text evidence="4">The sequence shown here is derived from an EMBL/GenBank/DDBJ whole genome shotgun (WGS) entry which is preliminary data.</text>
</comment>
<evidence type="ECO:0000256" key="3">
    <source>
        <dbReference type="SAM" id="Coils"/>
    </source>
</evidence>
<dbReference type="Pfam" id="PF00012">
    <property type="entry name" value="HSP70"/>
    <property type="match status" value="1"/>
</dbReference>
<dbReference type="InterPro" id="IPR029047">
    <property type="entry name" value="HSP70_peptide-bd_sf"/>
</dbReference>
<dbReference type="GO" id="GO:0140662">
    <property type="term" value="F:ATP-dependent protein folding chaperone"/>
    <property type="evidence" value="ECO:0007669"/>
    <property type="project" value="InterPro"/>
</dbReference>
<feature type="coiled-coil region" evidence="3">
    <location>
        <begin position="132"/>
        <end position="159"/>
    </location>
</feature>
<reference evidence="4" key="1">
    <citation type="journal article" date="2014" name="Front. Microbiol.">
        <title>High frequency of phylogenetically diverse reductive dehalogenase-homologous genes in deep subseafloor sedimentary metagenomes.</title>
        <authorList>
            <person name="Kawai M."/>
            <person name="Futagami T."/>
            <person name="Toyoda A."/>
            <person name="Takaki Y."/>
            <person name="Nishi S."/>
            <person name="Hori S."/>
            <person name="Arai W."/>
            <person name="Tsubouchi T."/>
            <person name="Morono Y."/>
            <person name="Uchiyama I."/>
            <person name="Ito T."/>
            <person name="Fujiyama A."/>
            <person name="Inagaki F."/>
            <person name="Takami H."/>
        </authorList>
    </citation>
    <scope>NUCLEOTIDE SEQUENCE</scope>
    <source>
        <strain evidence="4">Expedition CK06-06</strain>
    </source>
</reference>
<dbReference type="SUPFAM" id="SSF100920">
    <property type="entry name" value="Heat shock protein 70kD (HSP70), peptide-binding domain"/>
    <property type="match status" value="1"/>
</dbReference>
<dbReference type="AlphaFoldDB" id="X1MYG5"/>
<keyword evidence="3" id="KW-0175">Coiled coil</keyword>
<evidence type="ECO:0000256" key="1">
    <source>
        <dbReference type="ARBA" id="ARBA00022741"/>
    </source>
</evidence>
<feature type="non-terminal residue" evidence="4">
    <location>
        <position position="276"/>
    </location>
</feature>
<organism evidence="4">
    <name type="scientific">marine sediment metagenome</name>
    <dbReference type="NCBI Taxonomy" id="412755"/>
    <lineage>
        <taxon>unclassified sequences</taxon>
        <taxon>metagenomes</taxon>
        <taxon>ecological metagenomes</taxon>
    </lineage>
</organism>
<dbReference type="EMBL" id="BARV01019737">
    <property type="protein sequence ID" value="GAI19695.1"/>
    <property type="molecule type" value="Genomic_DNA"/>
</dbReference>
<dbReference type="InterPro" id="IPR013126">
    <property type="entry name" value="Hsp_70_fam"/>
</dbReference>
<evidence type="ECO:0000313" key="4">
    <source>
        <dbReference type="EMBL" id="GAI19695.1"/>
    </source>
</evidence>
<dbReference type="Gene3D" id="2.60.34.10">
    <property type="entry name" value="Substrate Binding Domain Of DNAk, Chain A, domain 1"/>
    <property type="match status" value="1"/>
</dbReference>
<feature type="non-terminal residue" evidence="4">
    <location>
        <position position="1"/>
    </location>
</feature>
<name>X1MYG5_9ZZZZ</name>
<dbReference type="GO" id="GO:0005524">
    <property type="term" value="F:ATP binding"/>
    <property type="evidence" value="ECO:0007669"/>
    <property type="project" value="UniProtKB-KW"/>
</dbReference>
<dbReference type="PANTHER" id="PTHR19375">
    <property type="entry name" value="HEAT SHOCK PROTEIN 70KDA"/>
    <property type="match status" value="1"/>
</dbReference>
<protein>
    <submittedName>
        <fullName evidence="4">Uncharacterized protein</fullName>
    </submittedName>
</protein>
<accession>X1MYG5</accession>
<keyword evidence="1" id="KW-0547">Nucleotide-binding</keyword>
<keyword evidence="2" id="KW-0067">ATP-binding</keyword>
<gene>
    <name evidence="4" type="ORF">S06H3_33103</name>
</gene>
<proteinExistence type="predicted"/>
<evidence type="ECO:0000256" key="2">
    <source>
        <dbReference type="ARBA" id="ARBA00022840"/>
    </source>
</evidence>
<sequence>EVNMEPEDSAKLQFDFLPLTLSIETLGGEATPLIQRGTPLPAKRNQIFSTAADNQKSVEISVLLGERPLAKKNMRIGSCLLKNIPPAPRGQPEIRVTFEVDRFCKVKVEAVKLKSTKKIEARLEQTVPNLTTEMIQTLLKEAEENLEEDKARSVMISAELRVRKDQEANLATANTRKLEGLIAEMGLALMEGNKASMIRKTKELETLLAETKQTPSPFGFGDFGNIFDSFYQPKSARQETYRRPVARPAEPKTTNSLVTVPTHTTMLVQSFLENID</sequence>